<dbReference type="Gene3D" id="3.40.50.300">
    <property type="entry name" value="P-loop containing nucleotide triphosphate hydrolases"/>
    <property type="match status" value="1"/>
</dbReference>
<gene>
    <name evidence="1" type="ORF">KIPB_004918</name>
</gene>
<dbReference type="OrthoDB" id="5976022at2759"/>
<dbReference type="SUPFAM" id="SSF52540">
    <property type="entry name" value="P-loop containing nucleoside triphosphate hydrolases"/>
    <property type="match status" value="1"/>
</dbReference>
<dbReference type="PRINTS" id="PR00449">
    <property type="entry name" value="RASTRNSFRMNG"/>
</dbReference>
<evidence type="ECO:0000313" key="1">
    <source>
        <dbReference type="EMBL" id="GIQ83573.1"/>
    </source>
</evidence>
<protein>
    <submittedName>
        <fullName evidence="1">Small GTPase superfamily, Ras type</fullName>
    </submittedName>
</protein>
<keyword evidence="2" id="KW-1185">Reference proteome</keyword>
<sequence length="154" mass="17041">DDSRVLLLYLETVHNGINADHDATVESLTGLETLLHNLKGPSRHVTRLQAKRQEMREKEIRTRPMPMSYILVGTKSDRKGEREVSFEQGKAFAEEYNMSYMETSAKTGEGVESLFRSVAEAACASVEASADLYLEQPESPPSLVGQGAPFCCAM</sequence>
<dbReference type="AlphaFoldDB" id="A0A9K3CWG1"/>
<accession>A0A9K3CWG1</accession>
<dbReference type="Proteomes" id="UP000265618">
    <property type="component" value="Unassembled WGS sequence"/>
</dbReference>
<dbReference type="SMART" id="SM00173">
    <property type="entry name" value="RAS"/>
    <property type="match status" value="1"/>
</dbReference>
<dbReference type="Pfam" id="PF00071">
    <property type="entry name" value="Ras"/>
    <property type="match status" value="1"/>
</dbReference>
<dbReference type="EMBL" id="BDIP01001100">
    <property type="protein sequence ID" value="GIQ83573.1"/>
    <property type="molecule type" value="Genomic_DNA"/>
</dbReference>
<evidence type="ECO:0000313" key="2">
    <source>
        <dbReference type="Proteomes" id="UP000265618"/>
    </source>
</evidence>
<proteinExistence type="predicted"/>
<dbReference type="InterPro" id="IPR001806">
    <property type="entry name" value="Small_GTPase"/>
</dbReference>
<name>A0A9K3CWG1_9EUKA</name>
<dbReference type="InterPro" id="IPR050209">
    <property type="entry name" value="Rab_GTPases_membrane_traffic"/>
</dbReference>
<feature type="non-terminal residue" evidence="1">
    <location>
        <position position="1"/>
    </location>
</feature>
<organism evidence="1 2">
    <name type="scientific">Kipferlia bialata</name>
    <dbReference type="NCBI Taxonomy" id="797122"/>
    <lineage>
        <taxon>Eukaryota</taxon>
        <taxon>Metamonada</taxon>
        <taxon>Carpediemonas-like organisms</taxon>
        <taxon>Kipferlia</taxon>
    </lineage>
</organism>
<dbReference type="PROSITE" id="PS51419">
    <property type="entry name" value="RAB"/>
    <property type="match status" value="1"/>
</dbReference>
<dbReference type="SMART" id="SM00175">
    <property type="entry name" value="RAB"/>
    <property type="match status" value="1"/>
</dbReference>
<comment type="caution">
    <text evidence="1">The sequence shown here is derived from an EMBL/GenBank/DDBJ whole genome shotgun (WGS) entry which is preliminary data.</text>
</comment>
<dbReference type="InterPro" id="IPR027417">
    <property type="entry name" value="P-loop_NTPase"/>
</dbReference>
<dbReference type="GO" id="GO:0003924">
    <property type="term" value="F:GTPase activity"/>
    <property type="evidence" value="ECO:0007669"/>
    <property type="project" value="InterPro"/>
</dbReference>
<reference evidence="1 2" key="1">
    <citation type="journal article" date="2018" name="PLoS ONE">
        <title>The draft genome of Kipferlia bialata reveals reductive genome evolution in fornicate parasites.</title>
        <authorList>
            <person name="Tanifuji G."/>
            <person name="Takabayashi S."/>
            <person name="Kume K."/>
            <person name="Takagi M."/>
            <person name="Nakayama T."/>
            <person name="Kamikawa R."/>
            <person name="Inagaki Y."/>
            <person name="Hashimoto T."/>
        </authorList>
    </citation>
    <scope>NUCLEOTIDE SEQUENCE [LARGE SCALE GENOMIC DNA]</scope>
    <source>
        <strain evidence="1">NY0173</strain>
    </source>
</reference>
<dbReference type="GO" id="GO:0005525">
    <property type="term" value="F:GTP binding"/>
    <property type="evidence" value="ECO:0007669"/>
    <property type="project" value="InterPro"/>
</dbReference>
<dbReference type="PANTHER" id="PTHR47979">
    <property type="entry name" value="DRAB11-RELATED"/>
    <property type="match status" value="1"/>
</dbReference>